<dbReference type="OrthoDB" id="948161at2"/>
<dbReference type="EMBL" id="QGDT01000001">
    <property type="protein sequence ID" value="PWJ60169.1"/>
    <property type="molecule type" value="Genomic_DNA"/>
</dbReference>
<reference evidence="2 3" key="1">
    <citation type="submission" date="2018-03" db="EMBL/GenBank/DDBJ databases">
        <title>Genomic Encyclopedia of Archaeal and Bacterial Type Strains, Phase II (KMG-II): from individual species to whole genera.</title>
        <authorList>
            <person name="Goeker M."/>
        </authorList>
    </citation>
    <scope>NUCLEOTIDE SEQUENCE [LARGE SCALE GENOMIC DNA]</scope>
    <source>
        <strain evidence="2 3">DSM 100346</strain>
    </source>
</reference>
<proteinExistence type="predicted"/>
<comment type="caution">
    <text evidence="2">The sequence shown here is derived from an EMBL/GenBank/DDBJ whole genome shotgun (WGS) entry which is preliminary data.</text>
</comment>
<protein>
    <submittedName>
        <fullName evidence="2">Uncharacterized protein</fullName>
    </submittedName>
</protein>
<dbReference type="AlphaFoldDB" id="A0A316AS90"/>
<dbReference type="Proteomes" id="UP000245880">
    <property type="component" value="Unassembled WGS sequence"/>
</dbReference>
<accession>A0A316AS90</accession>
<sequence length="264" mass="29363">MKKHPIDEIFKDKLGHLPKEPSAQAWEKLSGRMSQSTKRRPPYWWYAAAASLLLGALLWGNMSLWTGTVAPPLGVSESEKVMNRPIEEEPTVVPLTAEGLSKEPAQAPSKPRENAMAEPLAIAHTGHNPVKPDLQKEKAPEVKEPLYTEKVAVIAKPKLEQIDLEADLKLPKTIVPEDLEDNAPANRVILVQVEEPTATEADRNGRLGRLFKQLKNVKSGEPVNWDQVGIDPKSILARVDDRLVGSENIPVLKNRRIKQNSEDE</sequence>
<organism evidence="2 3">
    <name type="scientific">Dyadobacter jejuensis</name>
    <dbReference type="NCBI Taxonomy" id="1082580"/>
    <lineage>
        <taxon>Bacteria</taxon>
        <taxon>Pseudomonadati</taxon>
        <taxon>Bacteroidota</taxon>
        <taxon>Cytophagia</taxon>
        <taxon>Cytophagales</taxon>
        <taxon>Spirosomataceae</taxon>
        <taxon>Dyadobacter</taxon>
    </lineage>
</organism>
<name>A0A316AS90_9BACT</name>
<dbReference type="RefSeq" id="WP_109672272.1">
    <property type="nucleotide sequence ID" value="NZ_QGDT01000001.1"/>
</dbReference>
<keyword evidence="1" id="KW-1133">Transmembrane helix</keyword>
<keyword evidence="1" id="KW-0812">Transmembrane</keyword>
<feature type="transmembrane region" description="Helical" evidence="1">
    <location>
        <begin position="43"/>
        <end position="62"/>
    </location>
</feature>
<evidence type="ECO:0000313" key="3">
    <source>
        <dbReference type="Proteomes" id="UP000245880"/>
    </source>
</evidence>
<keyword evidence="3" id="KW-1185">Reference proteome</keyword>
<keyword evidence="1" id="KW-0472">Membrane</keyword>
<evidence type="ECO:0000256" key="1">
    <source>
        <dbReference type="SAM" id="Phobius"/>
    </source>
</evidence>
<evidence type="ECO:0000313" key="2">
    <source>
        <dbReference type="EMBL" id="PWJ60169.1"/>
    </source>
</evidence>
<gene>
    <name evidence="2" type="ORF">CLV98_101346</name>
</gene>